<protein>
    <submittedName>
        <fullName evidence="3">Uncharacterized protein</fullName>
    </submittedName>
</protein>
<feature type="region of interest" description="Disordered" evidence="2">
    <location>
        <begin position="97"/>
        <end position="171"/>
    </location>
</feature>
<dbReference type="KEGG" id="psoj:PHYSODRAFT_523930"/>
<dbReference type="RefSeq" id="XP_009534359.1">
    <property type="nucleotide sequence ID" value="XM_009536064.1"/>
</dbReference>
<dbReference type="PANTHER" id="PTHR31911">
    <property type="entry name" value="PROTEIN FAM133"/>
    <property type="match status" value="1"/>
</dbReference>
<keyword evidence="4" id="KW-1185">Reference proteome</keyword>
<proteinExistence type="inferred from homology"/>
<feature type="compositionally biased region" description="Basic and acidic residues" evidence="2">
    <location>
        <begin position="154"/>
        <end position="163"/>
    </location>
</feature>
<dbReference type="PANTHER" id="PTHR31911:SF1">
    <property type="entry name" value="FAMILY WITH SEQUENCE SIMILARITY 133 MEMBER B-RELATED"/>
    <property type="match status" value="1"/>
</dbReference>
<dbReference type="GeneID" id="20660711"/>
<comment type="similarity">
    <text evidence="1">Belongs to the FAM133 family.</text>
</comment>
<evidence type="ECO:0000256" key="1">
    <source>
        <dbReference type="ARBA" id="ARBA00009569"/>
    </source>
</evidence>
<dbReference type="InterPro" id="IPR026766">
    <property type="entry name" value="Fam133"/>
</dbReference>
<evidence type="ECO:0000313" key="4">
    <source>
        <dbReference type="Proteomes" id="UP000002640"/>
    </source>
</evidence>
<accession>G5A452</accession>
<gene>
    <name evidence="3" type="ORF">PHYSODRAFT_523930</name>
</gene>
<dbReference type="OMA" id="QVEQWQD"/>
<sequence length="504" mass="56145">MADTLALYERILGLVKPAELHRSCNGVLKDEYSALQCAVGEILAAFAKVEEVRDAVNQLEQGKPPTGRTASLMEAMDAAMQLRKDLKEKLEEVAAGMQVKEKTREKRKRKKEKVKERKDPEKEAGDSPSSSSSSSSSEEEEEVKPKDKKTPKRAKVEGKKDGASGDGKMSGDLAMAHDALKTISTVRTVNRRIQFDMVNQWAEALFDLKRILKHQASCDASTTDKPAAEVAARALEAAATIFQKLEWMDERIKEVRSVIAALTDACSKNEQLRIYFHRVRAQLESLEMSIPSAAAELAEPSSKSGSRSLEEGLRSYRTLSSKIQKVSADEKPSLIFEALGAIQQVMADDTNSRGWATKLDGKGTFASLHDFKGLCSQTPQYAFRLVISIMDLLDAKAKPSKASQSPRISKTAMAKQDLLKSLLAQVEQWQDGIFSLDQLDKLIKELNNVVSYNSMDWKPLADPTVRTCVWKLKSCIQQIKKPAHRDKRLKTVNKWKASIDRHPR</sequence>
<dbReference type="AlphaFoldDB" id="G5A452"/>
<dbReference type="InParanoid" id="G5A452"/>
<evidence type="ECO:0000313" key="3">
    <source>
        <dbReference type="EMBL" id="EGZ09498.1"/>
    </source>
</evidence>
<dbReference type="SMR" id="G5A452"/>
<dbReference type="Proteomes" id="UP000002640">
    <property type="component" value="Unassembled WGS sequence"/>
</dbReference>
<organism evidence="3 4">
    <name type="scientific">Phytophthora sojae (strain P6497)</name>
    <name type="common">Soybean stem and root rot agent</name>
    <name type="synonym">Phytophthora megasperma f. sp. glycines</name>
    <dbReference type="NCBI Taxonomy" id="1094619"/>
    <lineage>
        <taxon>Eukaryota</taxon>
        <taxon>Sar</taxon>
        <taxon>Stramenopiles</taxon>
        <taxon>Oomycota</taxon>
        <taxon>Peronosporomycetes</taxon>
        <taxon>Peronosporales</taxon>
        <taxon>Peronosporaceae</taxon>
        <taxon>Phytophthora</taxon>
    </lineage>
</organism>
<dbReference type="EMBL" id="JH159159">
    <property type="protein sequence ID" value="EGZ09498.1"/>
    <property type="molecule type" value="Genomic_DNA"/>
</dbReference>
<name>G5A452_PHYSP</name>
<feature type="compositionally biased region" description="Basic and acidic residues" evidence="2">
    <location>
        <begin position="113"/>
        <end position="125"/>
    </location>
</feature>
<evidence type="ECO:0000256" key="2">
    <source>
        <dbReference type="SAM" id="MobiDB-lite"/>
    </source>
</evidence>
<reference evidence="3 4" key="1">
    <citation type="journal article" date="2006" name="Science">
        <title>Phytophthora genome sequences uncover evolutionary origins and mechanisms of pathogenesis.</title>
        <authorList>
            <person name="Tyler B.M."/>
            <person name="Tripathy S."/>
            <person name="Zhang X."/>
            <person name="Dehal P."/>
            <person name="Jiang R.H."/>
            <person name="Aerts A."/>
            <person name="Arredondo F.D."/>
            <person name="Baxter L."/>
            <person name="Bensasson D."/>
            <person name="Beynon J.L."/>
            <person name="Chapman J."/>
            <person name="Damasceno C.M."/>
            <person name="Dorrance A.E."/>
            <person name="Dou D."/>
            <person name="Dickerman A.W."/>
            <person name="Dubchak I.L."/>
            <person name="Garbelotto M."/>
            <person name="Gijzen M."/>
            <person name="Gordon S.G."/>
            <person name="Govers F."/>
            <person name="Grunwald N.J."/>
            <person name="Huang W."/>
            <person name="Ivors K.L."/>
            <person name="Jones R.W."/>
            <person name="Kamoun S."/>
            <person name="Krampis K."/>
            <person name="Lamour K.H."/>
            <person name="Lee M.K."/>
            <person name="McDonald W.H."/>
            <person name="Medina M."/>
            <person name="Meijer H.J."/>
            <person name="Nordberg E.K."/>
            <person name="Maclean D.J."/>
            <person name="Ospina-Giraldo M.D."/>
            <person name="Morris P.F."/>
            <person name="Phuntumart V."/>
            <person name="Putnam N.H."/>
            <person name="Rash S."/>
            <person name="Rose J.K."/>
            <person name="Sakihama Y."/>
            <person name="Salamov A.A."/>
            <person name="Savidor A."/>
            <person name="Scheuring C.F."/>
            <person name="Smith B.M."/>
            <person name="Sobral B.W."/>
            <person name="Terry A."/>
            <person name="Torto-Alalibo T.A."/>
            <person name="Win J."/>
            <person name="Xu Z."/>
            <person name="Zhang H."/>
            <person name="Grigoriev I.V."/>
            <person name="Rokhsar D.S."/>
            <person name="Boore J.L."/>
        </authorList>
    </citation>
    <scope>NUCLEOTIDE SEQUENCE [LARGE SCALE GENOMIC DNA]</scope>
    <source>
        <strain evidence="3 4">P6497</strain>
    </source>
</reference>